<proteinExistence type="predicted"/>
<comment type="caution">
    <text evidence="8">The sequence shown here is derived from an EMBL/GenBank/DDBJ whole genome shotgun (WGS) entry which is preliminary data.</text>
</comment>
<evidence type="ECO:0000259" key="7">
    <source>
        <dbReference type="Pfam" id="PF02518"/>
    </source>
</evidence>
<evidence type="ECO:0000313" key="8">
    <source>
        <dbReference type="EMBL" id="GAA2083566.1"/>
    </source>
</evidence>
<evidence type="ECO:0000256" key="5">
    <source>
        <dbReference type="ARBA" id="ARBA00022777"/>
    </source>
</evidence>
<dbReference type="Gene3D" id="3.30.565.10">
    <property type="entry name" value="Histidine kinase-like ATPase, C-terminal domain"/>
    <property type="match status" value="1"/>
</dbReference>
<evidence type="ECO:0000256" key="2">
    <source>
        <dbReference type="ARBA" id="ARBA00012438"/>
    </source>
</evidence>
<reference evidence="9" key="1">
    <citation type="journal article" date="2019" name="Int. J. Syst. Evol. Microbiol.">
        <title>The Global Catalogue of Microorganisms (GCM) 10K type strain sequencing project: providing services to taxonomists for standard genome sequencing and annotation.</title>
        <authorList>
            <consortium name="The Broad Institute Genomics Platform"/>
            <consortium name="The Broad Institute Genome Sequencing Center for Infectious Disease"/>
            <person name="Wu L."/>
            <person name="Ma J."/>
        </authorList>
    </citation>
    <scope>NUCLEOTIDE SEQUENCE [LARGE SCALE GENOMIC DNA]</scope>
    <source>
        <strain evidence="9">JCM 14559</strain>
    </source>
</reference>
<evidence type="ECO:0000256" key="4">
    <source>
        <dbReference type="ARBA" id="ARBA00022679"/>
    </source>
</evidence>
<dbReference type="InterPro" id="IPR036890">
    <property type="entry name" value="HATPase_C_sf"/>
</dbReference>
<dbReference type="EMBL" id="BAAANS010000001">
    <property type="protein sequence ID" value="GAA2083566.1"/>
    <property type="molecule type" value="Genomic_DNA"/>
</dbReference>
<dbReference type="EC" id="2.7.13.3" evidence="2"/>
<feature type="region of interest" description="Disordered" evidence="6">
    <location>
        <begin position="359"/>
        <end position="421"/>
    </location>
</feature>
<feature type="compositionally biased region" description="Low complexity" evidence="6">
    <location>
        <begin position="301"/>
        <end position="328"/>
    </location>
</feature>
<dbReference type="PANTHER" id="PTHR45436">
    <property type="entry name" value="SENSOR HISTIDINE KINASE YKOH"/>
    <property type="match status" value="1"/>
</dbReference>
<keyword evidence="9" id="KW-1185">Reference proteome</keyword>
<dbReference type="InterPro" id="IPR003594">
    <property type="entry name" value="HATPase_dom"/>
</dbReference>
<accession>A0ABP5HP70</accession>
<sequence>MTKYTANPLLWVLFLVLAAAVLVVVRQRKASAALRQEIDGLREHYTDLEHHYTQSVASAQEQADEATRTVLKSAMRTLQGLAAEQQLVLSRLQGKYGESVILQDLLEVDHTNSQFGRRAQSIAVLCGGWLGRHRDVASVYDVVRSAQGRIRHYRRVEILSQVDFGISSRAVEPVALALAELLDNATSYSSPDTVVEINIRTVPKGVVIVVDDAGVGMNDEERARAERLLTTERVTGVAGLGNPPQFGLAVIGVLSERFGFEVSVDSSSPYGGVRSVLLLPHELLTGMPERRPQPSAATGSAHPGAQAPAQAPVPAARPAAQPAALPAAAVPPPAVESFGATEDGLPIRRRKRPMAIVPATEPAPYGAPAASAPAASRSGEQTAAILGAFQRGTRSGRATQRDDANQTTSTRGASSEGHEFS</sequence>
<dbReference type="InterPro" id="IPR050428">
    <property type="entry name" value="TCS_sensor_his_kinase"/>
</dbReference>
<organism evidence="8 9">
    <name type="scientific">Kitasatospora saccharophila</name>
    <dbReference type="NCBI Taxonomy" id="407973"/>
    <lineage>
        <taxon>Bacteria</taxon>
        <taxon>Bacillati</taxon>
        <taxon>Actinomycetota</taxon>
        <taxon>Actinomycetes</taxon>
        <taxon>Kitasatosporales</taxon>
        <taxon>Streptomycetaceae</taxon>
        <taxon>Kitasatospora</taxon>
    </lineage>
</organism>
<feature type="domain" description="Histidine kinase/HSP90-like ATPase" evidence="7">
    <location>
        <begin position="174"/>
        <end position="281"/>
    </location>
</feature>
<keyword evidence="5 8" id="KW-0418">Kinase</keyword>
<keyword evidence="4" id="KW-0808">Transferase</keyword>
<feature type="compositionally biased region" description="Low complexity" evidence="6">
    <location>
        <begin position="362"/>
        <end position="375"/>
    </location>
</feature>
<feature type="region of interest" description="Disordered" evidence="6">
    <location>
        <begin position="286"/>
        <end position="328"/>
    </location>
</feature>
<evidence type="ECO:0000256" key="1">
    <source>
        <dbReference type="ARBA" id="ARBA00000085"/>
    </source>
</evidence>
<dbReference type="Pfam" id="PF02518">
    <property type="entry name" value="HATPase_c"/>
    <property type="match status" value="1"/>
</dbReference>
<dbReference type="Proteomes" id="UP001500897">
    <property type="component" value="Unassembled WGS sequence"/>
</dbReference>
<evidence type="ECO:0000256" key="3">
    <source>
        <dbReference type="ARBA" id="ARBA00022553"/>
    </source>
</evidence>
<dbReference type="SUPFAM" id="SSF55874">
    <property type="entry name" value="ATPase domain of HSP90 chaperone/DNA topoisomerase II/histidine kinase"/>
    <property type="match status" value="1"/>
</dbReference>
<evidence type="ECO:0000313" key="9">
    <source>
        <dbReference type="Proteomes" id="UP001500897"/>
    </source>
</evidence>
<keyword evidence="3" id="KW-0597">Phosphoprotein</keyword>
<dbReference type="GO" id="GO:0016301">
    <property type="term" value="F:kinase activity"/>
    <property type="evidence" value="ECO:0007669"/>
    <property type="project" value="UniProtKB-KW"/>
</dbReference>
<name>A0ABP5HP70_9ACTN</name>
<dbReference type="RefSeq" id="WP_344549698.1">
    <property type="nucleotide sequence ID" value="NZ_BAAANS010000001.1"/>
</dbReference>
<protein>
    <recommendedName>
        <fullName evidence="2">histidine kinase</fullName>
        <ecNumber evidence="2">2.7.13.3</ecNumber>
    </recommendedName>
</protein>
<gene>
    <name evidence="8" type="ORF">GCM10009759_01820</name>
</gene>
<dbReference type="PANTHER" id="PTHR45436:SF5">
    <property type="entry name" value="SENSOR HISTIDINE KINASE TRCS"/>
    <property type="match status" value="1"/>
</dbReference>
<comment type="catalytic activity">
    <reaction evidence="1">
        <text>ATP + protein L-histidine = ADP + protein N-phospho-L-histidine.</text>
        <dbReference type="EC" id="2.7.13.3"/>
    </reaction>
</comment>
<evidence type="ECO:0000256" key="6">
    <source>
        <dbReference type="SAM" id="MobiDB-lite"/>
    </source>
</evidence>